<protein>
    <submittedName>
        <fullName evidence="1">Uncharacterized protein</fullName>
    </submittedName>
</protein>
<evidence type="ECO:0000313" key="1">
    <source>
        <dbReference type="EMBL" id="OHA20892.1"/>
    </source>
</evidence>
<sequence length="111" mass="12443">MLDIIPIHSNIPFENICRCCRTVHERSHNYIQMVADGDPLFLLSDSAFVCSKCETIGVGVRLFETMAAAIAFGNDLIARLGKGEIIKLRAATAHGSPRIIRLENDQRWFIE</sequence>
<organism evidence="1 2">
    <name type="scientific">Candidatus Taylorbacteria bacterium RIFCSPHIGHO2_02_49_25</name>
    <dbReference type="NCBI Taxonomy" id="1802305"/>
    <lineage>
        <taxon>Bacteria</taxon>
        <taxon>Candidatus Tayloriibacteriota</taxon>
    </lineage>
</organism>
<evidence type="ECO:0000313" key="2">
    <source>
        <dbReference type="Proteomes" id="UP000176493"/>
    </source>
</evidence>
<accession>A0A1G2MCY6</accession>
<dbReference type="AlphaFoldDB" id="A0A1G2MCY6"/>
<dbReference type="Proteomes" id="UP000176493">
    <property type="component" value="Unassembled WGS sequence"/>
</dbReference>
<proteinExistence type="predicted"/>
<dbReference type="EMBL" id="MHRJ01000056">
    <property type="protein sequence ID" value="OHA20892.1"/>
    <property type="molecule type" value="Genomic_DNA"/>
</dbReference>
<comment type="caution">
    <text evidence="1">The sequence shown here is derived from an EMBL/GenBank/DDBJ whole genome shotgun (WGS) entry which is preliminary data.</text>
</comment>
<name>A0A1G2MCY6_9BACT</name>
<reference evidence="1 2" key="1">
    <citation type="journal article" date="2016" name="Nat. Commun.">
        <title>Thousands of microbial genomes shed light on interconnected biogeochemical processes in an aquifer system.</title>
        <authorList>
            <person name="Anantharaman K."/>
            <person name="Brown C.T."/>
            <person name="Hug L.A."/>
            <person name="Sharon I."/>
            <person name="Castelle C.J."/>
            <person name="Probst A.J."/>
            <person name="Thomas B.C."/>
            <person name="Singh A."/>
            <person name="Wilkins M.J."/>
            <person name="Karaoz U."/>
            <person name="Brodie E.L."/>
            <person name="Williams K.H."/>
            <person name="Hubbard S.S."/>
            <person name="Banfield J.F."/>
        </authorList>
    </citation>
    <scope>NUCLEOTIDE SEQUENCE [LARGE SCALE GENOMIC DNA]</scope>
</reference>
<gene>
    <name evidence="1" type="ORF">A2W52_04945</name>
</gene>